<evidence type="ECO:0000313" key="2">
    <source>
        <dbReference type="Proteomes" id="UP001148629"/>
    </source>
</evidence>
<gene>
    <name evidence="1" type="ORF">NM208_g10208</name>
</gene>
<sequence>MAPEQGQPKGKAKGKSYNSASLRRPEKSGIAAEALPKWHLNASYKVFHHPVPQLSPADRKSNYQTLRATEYPKGIQLPKLFQSSLGDTPLLAYYNAFDTAASYTSYVDVVCPDIFGPVAAVMANKLSAEALFTSMGNEDSV</sequence>
<name>A0ACC1RYQ5_9HYPO</name>
<reference evidence="1" key="1">
    <citation type="submission" date="2022-08" db="EMBL/GenBank/DDBJ databases">
        <title>Genome Sequence of Fusarium decemcellulare.</title>
        <authorList>
            <person name="Buettner E."/>
        </authorList>
    </citation>
    <scope>NUCLEOTIDE SEQUENCE</scope>
    <source>
        <strain evidence="1">Babe19</strain>
    </source>
</reference>
<proteinExistence type="predicted"/>
<dbReference type="EMBL" id="JANRMS010001411">
    <property type="protein sequence ID" value="KAJ3528421.1"/>
    <property type="molecule type" value="Genomic_DNA"/>
</dbReference>
<evidence type="ECO:0000313" key="1">
    <source>
        <dbReference type="EMBL" id="KAJ3528421.1"/>
    </source>
</evidence>
<accession>A0ACC1RYQ5</accession>
<organism evidence="1 2">
    <name type="scientific">Fusarium decemcellulare</name>
    <dbReference type="NCBI Taxonomy" id="57161"/>
    <lineage>
        <taxon>Eukaryota</taxon>
        <taxon>Fungi</taxon>
        <taxon>Dikarya</taxon>
        <taxon>Ascomycota</taxon>
        <taxon>Pezizomycotina</taxon>
        <taxon>Sordariomycetes</taxon>
        <taxon>Hypocreomycetidae</taxon>
        <taxon>Hypocreales</taxon>
        <taxon>Nectriaceae</taxon>
        <taxon>Fusarium</taxon>
        <taxon>Fusarium decemcellulare species complex</taxon>
    </lineage>
</organism>
<keyword evidence="2" id="KW-1185">Reference proteome</keyword>
<comment type="caution">
    <text evidence="1">The sequence shown here is derived from an EMBL/GenBank/DDBJ whole genome shotgun (WGS) entry which is preliminary data.</text>
</comment>
<protein>
    <submittedName>
        <fullName evidence="1">Uncharacterized protein</fullName>
    </submittedName>
</protein>
<dbReference type="Proteomes" id="UP001148629">
    <property type="component" value="Unassembled WGS sequence"/>
</dbReference>